<dbReference type="PANTHER" id="PTHR30160:SF1">
    <property type="entry name" value="LIPOPOLYSACCHARIDE 1,2-N-ACETYLGLUCOSAMINETRANSFERASE-RELATED"/>
    <property type="match status" value="1"/>
</dbReference>
<organism evidence="3 4">
    <name type="scientific">Lebetimonas natsushimae</name>
    <dbReference type="NCBI Taxonomy" id="1936991"/>
    <lineage>
        <taxon>Bacteria</taxon>
        <taxon>Pseudomonadati</taxon>
        <taxon>Campylobacterota</taxon>
        <taxon>Epsilonproteobacteria</taxon>
        <taxon>Nautiliales</taxon>
        <taxon>Nautiliaceae</taxon>
        <taxon>Lebetimonas</taxon>
    </lineage>
</organism>
<dbReference type="Proteomes" id="UP000217944">
    <property type="component" value="Unassembled WGS sequence"/>
</dbReference>
<dbReference type="GO" id="GO:0009244">
    <property type="term" value="P:lipopolysaccharide core region biosynthetic process"/>
    <property type="evidence" value="ECO:0007669"/>
    <property type="project" value="TreeGrafter"/>
</dbReference>
<dbReference type="AlphaFoldDB" id="A0A292YBA7"/>
<dbReference type="InterPro" id="IPR002201">
    <property type="entry name" value="Glyco_trans_9"/>
</dbReference>
<evidence type="ECO:0000313" key="4">
    <source>
        <dbReference type="Proteomes" id="UP000217944"/>
    </source>
</evidence>
<evidence type="ECO:0000256" key="2">
    <source>
        <dbReference type="ARBA" id="ARBA00022679"/>
    </source>
</evidence>
<dbReference type="InterPro" id="IPR051199">
    <property type="entry name" value="LPS_LOS_Heptosyltrfase"/>
</dbReference>
<dbReference type="GO" id="GO:0008713">
    <property type="term" value="F:ADP-heptose-lipopolysaccharide heptosyltransferase activity"/>
    <property type="evidence" value="ECO:0007669"/>
    <property type="project" value="TreeGrafter"/>
</dbReference>
<dbReference type="CDD" id="cd03789">
    <property type="entry name" value="GT9_LPS_heptosyltransferase"/>
    <property type="match status" value="1"/>
</dbReference>
<reference evidence="3 4" key="1">
    <citation type="journal article" date="2017" name="Syst. Appl. Microbiol.">
        <title>Lebetimonas natsushimae sp. nov., a novel strictly anaerobic, moderately thermophilic chemoautotroph isolated from a deep-sea hydrothermal vent polychaete nest in the Mid-Okinawa Trough.</title>
        <authorList>
            <person name="Nagata R."/>
            <person name="Takaki Y."/>
            <person name="Tame A."/>
            <person name="Nunoura T."/>
            <person name="Muto H."/>
            <person name="Mino S."/>
            <person name="Sawayama S."/>
            <person name="Takai K."/>
            <person name="Nakagawa S."/>
        </authorList>
    </citation>
    <scope>NUCLEOTIDE SEQUENCE [LARGE SCALE GENOMIC DNA]</scope>
    <source>
        <strain evidence="3 4">HS1857</strain>
    </source>
</reference>
<dbReference type="Pfam" id="PF01075">
    <property type="entry name" value="Glyco_transf_9"/>
    <property type="match status" value="1"/>
</dbReference>
<sequence length="365" mass="42060">MLRTNMRILVIKFRNIGDVLLTTPLIKNLKLNYPDAEIDCLVNKGTEEMLTLNPNIDKIYTYDRNYFKNLPKMKKIVEEFKFLKSFKNYDIVINTTEGDRGAFIAKFSRAKIKIGFTPKKNLFLKNTFTHKLKNPPLLRHIIENNLDAIRILNKKIYEKKVEIFWDEKDNEFIDSFNLPQKFVHFHPVSRWLFKCINDKISAKIIDFIEKELKLKVVLTSAPVKEEMGKINKILSLTKSNPMNLSGRLTLKQTAALNKRAKFFVGVDTAIMHISAANDVPVLAFFGPSGAFNWGPWDNDLFESGYTKKNGFQTMGKHRVIQVDWECAPCGQDGCNGSKISECLISGLDFEFIKKNIEEMNENTNT</sequence>
<dbReference type="InterPro" id="IPR011916">
    <property type="entry name" value="LipoPS_heptosylTferase-III"/>
</dbReference>
<evidence type="ECO:0000313" key="3">
    <source>
        <dbReference type="EMBL" id="GAX86803.1"/>
    </source>
</evidence>
<dbReference type="PANTHER" id="PTHR30160">
    <property type="entry name" value="TETRAACYLDISACCHARIDE 4'-KINASE-RELATED"/>
    <property type="match status" value="1"/>
</dbReference>
<dbReference type="EMBL" id="BDME01000001">
    <property type="protein sequence ID" value="GAX86803.1"/>
    <property type="molecule type" value="Genomic_DNA"/>
</dbReference>
<proteinExistence type="predicted"/>
<keyword evidence="1" id="KW-0328">Glycosyltransferase</keyword>
<protein>
    <submittedName>
        <fullName evidence="3">Heptosyltransferase III</fullName>
    </submittedName>
</protein>
<accession>A0A292YBA7</accession>
<dbReference type="NCBIfam" id="TIGR02201">
    <property type="entry name" value="heptsyl_trn_III"/>
    <property type="match status" value="1"/>
</dbReference>
<keyword evidence="4" id="KW-1185">Reference proteome</keyword>
<comment type="caution">
    <text evidence="3">The sequence shown here is derived from an EMBL/GenBank/DDBJ whole genome shotgun (WGS) entry which is preliminary data.</text>
</comment>
<dbReference type="SUPFAM" id="SSF53756">
    <property type="entry name" value="UDP-Glycosyltransferase/glycogen phosphorylase"/>
    <property type="match status" value="1"/>
</dbReference>
<gene>
    <name evidence="3" type="ORF">LNAT_P0098</name>
</gene>
<dbReference type="GO" id="GO:0005829">
    <property type="term" value="C:cytosol"/>
    <property type="evidence" value="ECO:0007669"/>
    <property type="project" value="TreeGrafter"/>
</dbReference>
<evidence type="ECO:0000256" key="1">
    <source>
        <dbReference type="ARBA" id="ARBA00022676"/>
    </source>
</evidence>
<keyword evidence="2 3" id="KW-0808">Transferase</keyword>
<dbReference type="Gene3D" id="3.40.50.2000">
    <property type="entry name" value="Glycogen Phosphorylase B"/>
    <property type="match status" value="2"/>
</dbReference>
<name>A0A292YBA7_9BACT</name>